<dbReference type="EMBL" id="MK500334">
    <property type="protein sequence ID" value="QBK86485.1"/>
    <property type="molecule type" value="Genomic_DNA"/>
</dbReference>
<protein>
    <submittedName>
        <fullName evidence="1">Uncharacterized protein</fullName>
    </submittedName>
</protein>
<accession>A0A481YUM9</accession>
<sequence length="304" mass="35334">MYPDLAYKNGSYVDKDTIISKSILGVIKNVSSKLQEETSLPRKFLNYPKYLQSLSEKTTKHRTVQDFSKTLGEVIERPKSRLTIEYNEKVTTHVDENITITEKEKETKSDGTVIERERITLIGKRTTTETEKHCRTIYENYLNETAEIIDKDLQTSENPLFRCCHDLVSKLMALRGLTSPDQIPRKSILGALSYKIKDCETEWFSYSKVSNILNCIETLYSPMRWKYILLNSNVDFDNPHLEQFSILYEKELSECTPKEKKYIDLRMACCLISLVENTNVYDIGTLIEFKEECQHNVGECMIKD</sequence>
<organism evidence="1">
    <name type="scientific">Marseillevirus LCMAC102</name>
    <dbReference type="NCBI Taxonomy" id="2506603"/>
    <lineage>
        <taxon>Viruses</taxon>
        <taxon>Varidnaviria</taxon>
        <taxon>Bamfordvirae</taxon>
        <taxon>Nucleocytoviricota</taxon>
        <taxon>Megaviricetes</taxon>
        <taxon>Pimascovirales</taxon>
        <taxon>Pimascovirales incertae sedis</taxon>
        <taxon>Marseilleviridae</taxon>
    </lineage>
</organism>
<reference evidence="1" key="1">
    <citation type="journal article" date="2019" name="MBio">
        <title>Virus Genomes from Deep Sea Sediments Expand the Ocean Megavirome and Support Independent Origins of Viral Gigantism.</title>
        <authorList>
            <person name="Backstrom D."/>
            <person name="Yutin N."/>
            <person name="Jorgensen S.L."/>
            <person name="Dharamshi J."/>
            <person name="Homa F."/>
            <person name="Zaremba-Niedwiedzka K."/>
            <person name="Spang A."/>
            <person name="Wolf Y.I."/>
            <person name="Koonin E.V."/>
            <person name="Ettema T.J."/>
        </authorList>
    </citation>
    <scope>NUCLEOTIDE SEQUENCE</scope>
</reference>
<proteinExistence type="predicted"/>
<name>A0A481YUM9_9VIRU</name>
<gene>
    <name evidence="1" type="ORF">LCMAC102_02800</name>
</gene>
<evidence type="ECO:0000313" key="1">
    <source>
        <dbReference type="EMBL" id="QBK86485.1"/>
    </source>
</evidence>